<dbReference type="GO" id="GO:0003700">
    <property type="term" value="F:DNA-binding transcription factor activity"/>
    <property type="evidence" value="ECO:0007669"/>
    <property type="project" value="TreeGrafter"/>
</dbReference>
<accession>A0A2T6BJ53</accession>
<dbReference type="InterPro" id="IPR046335">
    <property type="entry name" value="LacI/GalR-like_sensor"/>
</dbReference>
<dbReference type="PANTHER" id="PTHR30146">
    <property type="entry name" value="LACI-RELATED TRANSCRIPTIONAL REPRESSOR"/>
    <property type="match status" value="1"/>
</dbReference>
<evidence type="ECO:0000256" key="2">
    <source>
        <dbReference type="ARBA" id="ARBA00023125"/>
    </source>
</evidence>
<gene>
    <name evidence="5" type="ORF">C8N43_0744</name>
</gene>
<dbReference type="EMBL" id="QBKS01000001">
    <property type="protein sequence ID" value="PTX56093.1"/>
    <property type="molecule type" value="Genomic_DNA"/>
</dbReference>
<dbReference type="Gene3D" id="3.40.50.2300">
    <property type="match status" value="2"/>
</dbReference>
<evidence type="ECO:0000313" key="5">
    <source>
        <dbReference type="EMBL" id="PTX56093.1"/>
    </source>
</evidence>
<keyword evidence="6" id="KW-1185">Reference proteome</keyword>
<dbReference type="PANTHER" id="PTHR30146:SF155">
    <property type="entry name" value="ALANINE RACEMASE"/>
    <property type="match status" value="1"/>
</dbReference>
<evidence type="ECO:0000256" key="1">
    <source>
        <dbReference type="ARBA" id="ARBA00023015"/>
    </source>
</evidence>
<evidence type="ECO:0000256" key="3">
    <source>
        <dbReference type="ARBA" id="ARBA00023163"/>
    </source>
</evidence>
<reference evidence="5 6" key="1">
    <citation type="submission" date="2018-04" db="EMBL/GenBank/DDBJ databases">
        <title>Genomic Encyclopedia of Archaeal and Bacterial Type Strains, Phase II (KMG-II): from individual species to whole genera.</title>
        <authorList>
            <person name="Goeker M."/>
        </authorList>
    </citation>
    <scope>NUCLEOTIDE SEQUENCE [LARGE SCALE GENOMIC DNA]</scope>
    <source>
        <strain evidence="5 6">DSM 100977</strain>
    </source>
</reference>
<dbReference type="InterPro" id="IPR000843">
    <property type="entry name" value="HTH_LacI"/>
</dbReference>
<dbReference type="InterPro" id="IPR010982">
    <property type="entry name" value="Lambda_DNA-bd_dom_sf"/>
</dbReference>
<dbReference type="AlphaFoldDB" id="A0A2T6BJ53"/>
<dbReference type="SUPFAM" id="SSF47413">
    <property type="entry name" value="lambda repressor-like DNA-binding domains"/>
    <property type="match status" value="1"/>
</dbReference>
<proteinExistence type="predicted"/>
<keyword evidence="2" id="KW-0238">DNA-binding</keyword>
<evidence type="ECO:0000313" key="6">
    <source>
        <dbReference type="Proteomes" id="UP000243978"/>
    </source>
</evidence>
<dbReference type="SUPFAM" id="SSF53822">
    <property type="entry name" value="Periplasmic binding protein-like I"/>
    <property type="match status" value="1"/>
</dbReference>
<protein>
    <submittedName>
        <fullName evidence="5">LacI family transcriptional regulator</fullName>
    </submittedName>
</protein>
<keyword evidence="3" id="KW-0804">Transcription</keyword>
<name>A0A2T6BJ53_9RHOB</name>
<dbReference type="Pfam" id="PF00356">
    <property type="entry name" value="LacI"/>
    <property type="match status" value="1"/>
</dbReference>
<dbReference type="PROSITE" id="PS50932">
    <property type="entry name" value="HTH_LACI_2"/>
    <property type="match status" value="1"/>
</dbReference>
<dbReference type="CDD" id="cd20010">
    <property type="entry name" value="PBP1_AglR-like"/>
    <property type="match status" value="1"/>
</dbReference>
<dbReference type="RefSeq" id="WP_107844318.1">
    <property type="nucleotide sequence ID" value="NZ_QBKS01000001.1"/>
</dbReference>
<comment type="caution">
    <text evidence="5">The sequence shown here is derived from an EMBL/GenBank/DDBJ whole genome shotgun (WGS) entry which is preliminary data.</text>
</comment>
<dbReference type="CDD" id="cd01392">
    <property type="entry name" value="HTH_LacI"/>
    <property type="match status" value="1"/>
</dbReference>
<dbReference type="Pfam" id="PF13377">
    <property type="entry name" value="Peripla_BP_3"/>
    <property type="match status" value="1"/>
</dbReference>
<dbReference type="SMART" id="SM00354">
    <property type="entry name" value="HTH_LACI"/>
    <property type="match status" value="1"/>
</dbReference>
<dbReference type="OrthoDB" id="234496at2"/>
<evidence type="ECO:0000259" key="4">
    <source>
        <dbReference type="PROSITE" id="PS50932"/>
    </source>
</evidence>
<feature type="domain" description="HTH lacI-type" evidence="4">
    <location>
        <begin position="1"/>
        <end position="55"/>
    </location>
</feature>
<keyword evidence="1" id="KW-0805">Transcription regulation</keyword>
<sequence length="351" mass="38316">MNLRELSELLGLSQTTVSRALNGYPEVKEATRARVMEAARAHDYRPNPRAKSLATGRTMSIAHVIPLSNQHEMVNAVFADFIAGAGESYAERGYDMRLSVVADADETAAYRRLAESGSVDGVIVHGPTVDEPRIALLHELGLPFVVHGRSSNCRTPYSWLDVNNRSAFQRATEFLLDLGHTRIGLLNGIEAMDFAMRRRLGYTGALEARGIEPDPQIMRASEMTEPFGFEATHQMMKIGDPPTAFLAASFLVALGIRRAVEERGLTIGKDVSIICFDDALSYFPNGGRTPIFTATRSSVREAGRAAGRMLIDKIEADDPTLFPTELWEADLVVGSSTGPAPHSSISAKARR</sequence>
<dbReference type="Gene3D" id="1.10.260.40">
    <property type="entry name" value="lambda repressor-like DNA-binding domains"/>
    <property type="match status" value="1"/>
</dbReference>
<dbReference type="Proteomes" id="UP000243978">
    <property type="component" value="Unassembled WGS sequence"/>
</dbReference>
<dbReference type="InterPro" id="IPR028082">
    <property type="entry name" value="Peripla_BP_I"/>
</dbReference>
<organism evidence="5 6">
    <name type="scientific">Litoreibacter ponti</name>
    <dbReference type="NCBI Taxonomy" id="1510457"/>
    <lineage>
        <taxon>Bacteria</taxon>
        <taxon>Pseudomonadati</taxon>
        <taxon>Pseudomonadota</taxon>
        <taxon>Alphaproteobacteria</taxon>
        <taxon>Rhodobacterales</taxon>
        <taxon>Roseobacteraceae</taxon>
        <taxon>Litoreibacter</taxon>
    </lineage>
</organism>
<dbReference type="GO" id="GO:0000976">
    <property type="term" value="F:transcription cis-regulatory region binding"/>
    <property type="evidence" value="ECO:0007669"/>
    <property type="project" value="TreeGrafter"/>
</dbReference>